<evidence type="ECO:0000313" key="6">
    <source>
        <dbReference type="EMBL" id="ANK63151.1"/>
    </source>
</evidence>
<name>A0A192H5A4_9LACO</name>
<dbReference type="CDD" id="cd12827">
    <property type="entry name" value="EcCorA_ZntB-like_u2"/>
    <property type="match status" value="1"/>
</dbReference>
<dbReference type="GO" id="GO:0046873">
    <property type="term" value="F:metal ion transmembrane transporter activity"/>
    <property type="evidence" value="ECO:0007669"/>
    <property type="project" value="InterPro"/>
</dbReference>
<reference evidence="6 7" key="1">
    <citation type="submission" date="2016-03" db="EMBL/GenBank/DDBJ databases">
        <title>Pediococcus and Lactobacillus from brewery environment - whole genome sequencing and assembly.</title>
        <authorList>
            <person name="Behr J."/>
            <person name="Geissler A.J."/>
            <person name="Vogel R.F."/>
        </authorList>
    </citation>
    <scope>NUCLEOTIDE SEQUENCE [LARGE SCALE GENOMIC DNA]</scope>
    <source>
        <strain evidence="6 7">TMW 1.1989</strain>
    </source>
</reference>
<dbReference type="Gene3D" id="3.30.460.20">
    <property type="entry name" value="CorA soluble domain-like"/>
    <property type="match status" value="1"/>
</dbReference>
<evidence type="ECO:0000256" key="1">
    <source>
        <dbReference type="ARBA" id="ARBA00004141"/>
    </source>
</evidence>
<dbReference type="RefSeq" id="WP_068224866.1">
    <property type="nucleotide sequence ID" value="NZ_CP014623.1"/>
</dbReference>
<keyword evidence="4" id="KW-1133">Transmembrane helix</keyword>
<dbReference type="GO" id="GO:0016020">
    <property type="term" value="C:membrane"/>
    <property type="evidence" value="ECO:0007669"/>
    <property type="project" value="UniProtKB-SubCell"/>
</dbReference>
<dbReference type="SUPFAM" id="SSF143865">
    <property type="entry name" value="CorA soluble domain-like"/>
    <property type="match status" value="1"/>
</dbReference>
<keyword evidence="7" id="KW-1185">Reference proteome</keyword>
<accession>A0A192H5A4</accession>
<dbReference type="AlphaFoldDB" id="A0A192H5A4"/>
<dbReference type="KEGG" id="lbt:AYR52_05455"/>
<dbReference type="PANTHER" id="PTHR47891">
    <property type="entry name" value="TRANSPORTER-RELATED"/>
    <property type="match status" value="1"/>
</dbReference>
<dbReference type="InterPro" id="IPR045863">
    <property type="entry name" value="CorA_TM1_TM2"/>
</dbReference>
<evidence type="ECO:0000256" key="4">
    <source>
        <dbReference type="ARBA" id="ARBA00022989"/>
    </source>
</evidence>
<evidence type="ECO:0000256" key="3">
    <source>
        <dbReference type="ARBA" id="ARBA00022692"/>
    </source>
</evidence>
<comment type="similarity">
    <text evidence="2">Belongs to the CorA metal ion transporter (MIT) (TC 1.A.35) family.</text>
</comment>
<dbReference type="InterPro" id="IPR047199">
    <property type="entry name" value="CorA-like"/>
</dbReference>
<evidence type="ECO:0000313" key="7">
    <source>
        <dbReference type="Proteomes" id="UP000078582"/>
    </source>
</evidence>
<dbReference type="PANTHER" id="PTHR47891:SF2">
    <property type="entry name" value="MAGNESIUM AND COBALT TRANSPORTER"/>
    <property type="match status" value="1"/>
</dbReference>
<dbReference type="InterPro" id="IPR045861">
    <property type="entry name" value="CorA_cytoplasmic_dom"/>
</dbReference>
<proteinExistence type="inferred from homology"/>
<keyword evidence="5" id="KW-0472">Membrane</keyword>
<dbReference type="SUPFAM" id="SSF144083">
    <property type="entry name" value="Magnesium transport protein CorA, transmembrane region"/>
    <property type="match status" value="1"/>
</dbReference>
<dbReference type="Pfam" id="PF01544">
    <property type="entry name" value="CorA"/>
    <property type="match status" value="1"/>
</dbReference>
<gene>
    <name evidence="6" type="ORF">AYR53_10480</name>
</gene>
<dbReference type="InterPro" id="IPR002523">
    <property type="entry name" value="MgTranspt_CorA/ZnTranspt_ZntB"/>
</dbReference>
<dbReference type="Gene3D" id="1.20.58.340">
    <property type="entry name" value="Magnesium transport protein CorA, transmembrane region"/>
    <property type="match status" value="2"/>
</dbReference>
<dbReference type="OrthoDB" id="9803416at2"/>
<evidence type="ECO:0000256" key="2">
    <source>
        <dbReference type="ARBA" id="ARBA00009765"/>
    </source>
</evidence>
<organism evidence="6 7">
    <name type="scientific">Loigolactobacillus backii</name>
    <dbReference type="NCBI Taxonomy" id="375175"/>
    <lineage>
        <taxon>Bacteria</taxon>
        <taxon>Bacillati</taxon>
        <taxon>Bacillota</taxon>
        <taxon>Bacilli</taxon>
        <taxon>Lactobacillales</taxon>
        <taxon>Lactobacillaceae</taxon>
        <taxon>Loigolactobacillus</taxon>
    </lineage>
</organism>
<protein>
    <submittedName>
        <fullName evidence="6">Metal transporter</fullName>
    </submittedName>
</protein>
<sequence>MIERFYTATDGTLRPTTTLQKNCWLHVEAPTPAEIESLVDHFAVPRDYLTAVLDDRENPRAEGIEQATDEKPALILLHFPHETISPLGYRELTTYPFAIILTPQALITVTNRPALFVQDFIVRKEHHVNTNEHENFALHLLWYICHSYVSYLEQIGSEMAHLEKSLSVASGNNELYQLTAMQKSLIQFQIALKRNQHLLNELQTTEFYFESDPFSALLQDVMIESDQAQTMTFRQKSILDEYNNMVSSVVSNNLNIIMKVLTSITIILTIPTIIGGIYGMNVRLPGAALAHAFSLIMLITLIICWLSGYWLRKRNFF</sequence>
<comment type="subcellular location">
    <subcellularLocation>
        <location evidence="1">Membrane</location>
        <topology evidence="1">Multi-pass membrane protein</topology>
    </subcellularLocation>
</comment>
<dbReference type="EMBL" id="CP014873">
    <property type="protein sequence ID" value="ANK63151.1"/>
    <property type="molecule type" value="Genomic_DNA"/>
</dbReference>
<dbReference type="Proteomes" id="UP000078582">
    <property type="component" value="Chromosome"/>
</dbReference>
<evidence type="ECO:0000256" key="5">
    <source>
        <dbReference type="ARBA" id="ARBA00023136"/>
    </source>
</evidence>
<keyword evidence="3" id="KW-0812">Transmembrane</keyword>
<dbReference type="GeneID" id="42982684"/>